<sequence>MQHMLIHDSDVTMNGHQGKVAAVDEDYDGEQKRTESWTIPSYTDKDLEDTLQAFQSLVDTIYARTPSQMQTRRTQNSLVDLVNGGDLESLPGHSFAYRRLSQAEVPSFKYVMPAGERALNGRMESAGATSKSQHNAFRAPGIDWKAFVGKN</sequence>
<dbReference type="EMBL" id="JASGXD010000011">
    <property type="protein sequence ID" value="KAK6002932.1"/>
    <property type="molecule type" value="Genomic_DNA"/>
</dbReference>
<organism evidence="1 2">
    <name type="scientific">Aureobasidium pullulans</name>
    <name type="common">Black yeast</name>
    <name type="synonym">Pullularia pullulans</name>
    <dbReference type="NCBI Taxonomy" id="5580"/>
    <lineage>
        <taxon>Eukaryota</taxon>
        <taxon>Fungi</taxon>
        <taxon>Dikarya</taxon>
        <taxon>Ascomycota</taxon>
        <taxon>Pezizomycotina</taxon>
        <taxon>Dothideomycetes</taxon>
        <taxon>Dothideomycetidae</taxon>
        <taxon>Dothideales</taxon>
        <taxon>Saccotheciaceae</taxon>
        <taxon>Aureobasidium</taxon>
    </lineage>
</organism>
<gene>
    <name evidence="1" type="ORF">QM012_001682</name>
</gene>
<name>A0ABR0TFM9_AURPU</name>
<keyword evidence="2" id="KW-1185">Reference proteome</keyword>
<evidence type="ECO:0000313" key="1">
    <source>
        <dbReference type="EMBL" id="KAK6002932.1"/>
    </source>
</evidence>
<evidence type="ECO:0000313" key="2">
    <source>
        <dbReference type="Proteomes" id="UP001341245"/>
    </source>
</evidence>
<dbReference type="Proteomes" id="UP001341245">
    <property type="component" value="Unassembled WGS sequence"/>
</dbReference>
<protein>
    <submittedName>
        <fullName evidence="1">Uncharacterized protein</fullName>
    </submittedName>
</protein>
<accession>A0ABR0TFM9</accession>
<reference evidence="1 2" key="1">
    <citation type="submission" date="2023-11" db="EMBL/GenBank/DDBJ databases">
        <title>Draft genome sequence and annotation of the polyextremotolerant black yeast-like fungus Aureobasidium pullulans NRRL 62042.</title>
        <authorList>
            <person name="Dielentheis-Frenken M.R.E."/>
            <person name="Wibberg D."/>
            <person name="Blank L.M."/>
            <person name="Tiso T."/>
        </authorList>
    </citation>
    <scope>NUCLEOTIDE SEQUENCE [LARGE SCALE GENOMIC DNA]</scope>
    <source>
        <strain evidence="1 2">NRRL 62042</strain>
    </source>
</reference>
<comment type="caution">
    <text evidence="1">The sequence shown here is derived from an EMBL/GenBank/DDBJ whole genome shotgun (WGS) entry which is preliminary data.</text>
</comment>
<proteinExistence type="predicted"/>